<reference evidence="3" key="1">
    <citation type="submission" date="2023-06" db="EMBL/GenBank/DDBJ databases">
        <title>Conoideocrella luteorostrata (Hypocreales: Clavicipitaceae), a potential biocontrol fungus for elongate hemlock scale in United States Christmas tree production areas.</title>
        <authorList>
            <person name="Barrett H."/>
            <person name="Lovett B."/>
            <person name="Macias A.M."/>
            <person name="Stajich J.E."/>
            <person name="Kasson M.T."/>
        </authorList>
    </citation>
    <scope>NUCLEOTIDE SEQUENCE</scope>
    <source>
        <strain evidence="3">ARSEF 14590</strain>
    </source>
</reference>
<dbReference type="Pfam" id="PF01112">
    <property type="entry name" value="Asparaginase_2"/>
    <property type="match status" value="1"/>
</dbReference>
<dbReference type="PANTHER" id="PTHR10188">
    <property type="entry name" value="L-ASPARAGINASE"/>
    <property type="match status" value="1"/>
</dbReference>
<dbReference type="GO" id="GO:0016811">
    <property type="term" value="F:hydrolase activity, acting on carbon-nitrogen (but not peptide) bonds, in linear amides"/>
    <property type="evidence" value="ECO:0007669"/>
    <property type="project" value="UniProtKB-ARBA"/>
</dbReference>
<gene>
    <name evidence="3" type="ORF">QQS21_010987</name>
</gene>
<dbReference type="Proteomes" id="UP001251528">
    <property type="component" value="Unassembled WGS sequence"/>
</dbReference>
<dbReference type="InterPro" id="IPR029055">
    <property type="entry name" value="Ntn_hydrolases_N"/>
</dbReference>
<comment type="caution">
    <text evidence="3">The sequence shown here is derived from an EMBL/GenBank/DDBJ whole genome shotgun (WGS) entry which is preliminary data.</text>
</comment>
<protein>
    <submittedName>
        <fullName evidence="3">Uncharacterized protein</fullName>
    </submittedName>
</protein>
<evidence type="ECO:0000313" key="3">
    <source>
        <dbReference type="EMBL" id="KAK2591334.1"/>
    </source>
</evidence>
<accession>A0AAJ0CGQ9</accession>
<evidence type="ECO:0000256" key="1">
    <source>
        <dbReference type="PIRSR" id="PIRSR600246-1"/>
    </source>
</evidence>
<dbReference type="EMBL" id="JASWJB010000345">
    <property type="protein sequence ID" value="KAK2591334.1"/>
    <property type="molecule type" value="Genomic_DNA"/>
</dbReference>
<dbReference type="SUPFAM" id="SSF56235">
    <property type="entry name" value="N-terminal nucleophile aminohydrolases (Ntn hydrolases)"/>
    <property type="match status" value="1"/>
</dbReference>
<dbReference type="PANTHER" id="PTHR10188:SF6">
    <property type="entry name" value="N(4)-(BETA-N-ACETYLGLUCOSAMINYL)-L-ASPARAGINASE"/>
    <property type="match status" value="1"/>
</dbReference>
<dbReference type="AlphaFoldDB" id="A0AAJ0CGQ9"/>
<dbReference type="Gene3D" id="3.60.20.30">
    <property type="entry name" value="(Glycosyl)asparaginase"/>
    <property type="match status" value="1"/>
</dbReference>
<organism evidence="3 4">
    <name type="scientific">Conoideocrella luteorostrata</name>
    <dbReference type="NCBI Taxonomy" id="1105319"/>
    <lineage>
        <taxon>Eukaryota</taxon>
        <taxon>Fungi</taxon>
        <taxon>Dikarya</taxon>
        <taxon>Ascomycota</taxon>
        <taxon>Pezizomycotina</taxon>
        <taxon>Sordariomycetes</taxon>
        <taxon>Hypocreomycetidae</taxon>
        <taxon>Hypocreales</taxon>
        <taxon>Clavicipitaceae</taxon>
        <taxon>Conoideocrella</taxon>
    </lineage>
</organism>
<evidence type="ECO:0000313" key="4">
    <source>
        <dbReference type="Proteomes" id="UP001251528"/>
    </source>
</evidence>
<dbReference type="InterPro" id="IPR000246">
    <property type="entry name" value="Peptidase_T2"/>
</dbReference>
<feature type="site" description="Cleavage; by autolysis" evidence="2">
    <location>
        <begin position="167"/>
        <end position="168"/>
    </location>
</feature>
<evidence type="ECO:0000256" key="2">
    <source>
        <dbReference type="PIRSR" id="PIRSR600246-3"/>
    </source>
</evidence>
<proteinExistence type="predicted"/>
<name>A0AAJ0CGQ9_9HYPO</name>
<sequence>MRNTWAIALHGGAADSWIGDDNSHENLCIFLQEILKTAETALAGGASAITVVTEVVASLEDYPDINAGRGSALNIDGIHELEAGIVDGSTSKYRAVTGLQRTKNPIRLASTLMRRPVPCLIFGTTADDMAAEEGLVIVDNDYFTTDRRRTYWEANISRVRAIIEDHGTAGAVAIDINGDLAAANTTGGLTFKLSGRLGDTAIVGAGIWADRNVAIVCSGSGEAILQTTTAGKIAAYYSAGSSLDDAVRTAILQTGDAFPKSSCGCIAISSEGEISIQSNSRLFTTAAATSQSGTRTANVLAPSILALKHHMFYTDTLMQAGFCKYPTRKYQIIAEVKPNRKGNTFNFVLFERFFLTIRRLASEIQATLGCTGFKFITEGPTKVFLSPFRMITTNNPALSDAEVESHRSWEQCPDGATSSGRTENRAHLCEMKASTTALSLKCFEEELDDNFCLKIWTVRESEGSKLDRAEIHEKHNCSTRDFFNLDPRRFHNVIAAIWSALKILTKRFDTHTDSIAFQSPCVSSAIVIEIRPLETILQHFPSPAPYCGNSQDAPSIECGVIAPDFEELGSLAAVTRERLYDRCTRGNDDCDGSSQNVAVSHTFLAQSRKSQLHQLCFHEIHGFFGINLGYQAIKF</sequence>
<feature type="active site" description="Nucleophile" evidence="1">
    <location>
        <position position="168"/>
    </location>
</feature>
<keyword evidence="4" id="KW-1185">Reference proteome</keyword>